<accession>A0A0E9SWF3</accession>
<feature type="transmembrane region" description="Helical" evidence="1">
    <location>
        <begin position="20"/>
        <end position="38"/>
    </location>
</feature>
<keyword evidence="1" id="KW-0812">Transmembrane</keyword>
<keyword evidence="1" id="KW-1133">Transmembrane helix</keyword>
<dbReference type="EMBL" id="GBXM01062990">
    <property type="protein sequence ID" value="JAH45587.1"/>
    <property type="molecule type" value="Transcribed_RNA"/>
</dbReference>
<dbReference type="AlphaFoldDB" id="A0A0E9SWF3"/>
<evidence type="ECO:0000313" key="2">
    <source>
        <dbReference type="EMBL" id="JAH45587.1"/>
    </source>
</evidence>
<reference evidence="2" key="1">
    <citation type="submission" date="2014-11" db="EMBL/GenBank/DDBJ databases">
        <authorList>
            <person name="Amaro Gonzalez C."/>
        </authorList>
    </citation>
    <scope>NUCLEOTIDE SEQUENCE</scope>
</reference>
<keyword evidence="1" id="KW-0472">Membrane</keyword>
<reference evidence="2" key="2">
    <citation type="journal article" date="2015" name="Fish Shellfish Immunol.">
        <title>Early steps in the European eel (Anguilla anguilla)-Vibrio vulnificus interaction in the gills: Role of the RtxA13 toxin.</title>
        <authorList>
            <person name="Callol A."/>
            <person name="Pajuelo D."/>
            <person name="Ebbesson L."/>
            <person name="Teles M."/>
            <person name="MacKenzie S."/>
            <person name="Amaro C."/>
        </authorList>
    </citation>
    <scope>NUCLEOTIDE SEQUENCE</scope>
</reference>
<protein>
    <submittedName>
        <fullName evidence="2">Uncharacterized protein</fullName>
    </submittedName>
</protein>
<proteinExistence type="predicted"/>
<name>A0A0E9SWF3_ANGAN</name>
<organism evidence="2">
    <name type="scientific">Anguilla anguilla</name>
    <name type="common">European freshwater eel</name>
    <name type="synonym">Muraena anguilla</name>
    <dbReference type="NCBI Taxonomy" id="7936"/>
    <lineage>
        <taxon>Eukaryota</taxon>
        <taxon>Metazoa</taxon>
        <taxon>Chordata</taxon>
        <taxon>Craniata</taxon>
        <taxon>Vertebrata</taxon>
        <taxon>Euteleostomi</taxon>
        <taxon>Actinopterygii</taxon>
        <taxon>Neopterygii</taxon>
        <taxon>Teleostei</taxon>
        <taxon>Anguilliformes</taxon>
        <taxon>Anguillidae</taxon>
        <taxon>Anguilla</taxon>
    </lineage>
</organism>
<sequence>MSFKHKHIGYILLFRKALSTSIFTAIYYPFIRLIWLLYGKRYPR</sequence>
<evidence type="ECO:0000256" key="1">
    <source>
        <dbReference type="SAM" id="Phobius"/>
    </source>
</evidence>
<dbReference type="EMBL" id="GBXM01076792">
    <property type="protein sequence ID" value="JAH31785.1"/>
    <property type="molecule type" value="Transcribed_RNA"/>
</dbReference>